<dbReference type="OrthoDB" id="7375466at2"/>
<evidence type="ECO:0000256" key="8">
    <source>
        <dbReference type="SAM" id="Phobius"/>
    </source>
</evidence>
<feature type="transmembrane region" description="Helical" evidence="8">
    <location>
        <begin position="154"/>
        <end position="179"/>
    </location>
</feature>
<feature type="region of interest" description="Disordered" evidence="7">
    <location>
        <begin position="1"/>
        <end position="25"/>
    </location>
</feature>
<feature type="transmembrane region" description="Helical" evidence="8">
    <location>
        <begin position="498"/>
        <end position="518"/>
    </location>
</feature>
<evidence type="ECO:0000256" key="2">
    <source>
        <dbReference type="ARBA" id="ARBA00022448"/>
    </source>
</evidence>
<feature type="transmembrane region" description="Helical" evidence="8">
    <location>
        <begin position="129"/>
        <end position="147"/>
    </location>
</feature>
<dbReference type="RefSeq" id="WP_092286398.1">
    <property type="nucleotide sequence ID" value="NZ_FOPJ01000011.1"/>
</dbReference>
<dbReference type="PRINTS" id="PR01036">
    <property type="entry name" value="TCRTETB"/>
</dbReference>
<organism evidence="10 11">
    <name type="scientific">Corynebacterium spheniscorum</name>
    <dbReference type="NCBI Taxonomy" id="185761"/>
    <lineage>
        <taxon>Bacteria</taxon>
        <taxon>Bacillati</taxon>
        <taxon>Actinomycetota</taxon>
        <taxon>Actinomycetes</taxon>
        <taxon>Mycobacteriales</taxon>
        <taxon>Corynebacteriaceae</taxon>
        <taxon>Corynebacterium</taxon>
    </lineage>
</organism>
<dbReference type="STRING" id="185761.SAMN05660282_01705"/>
<evidence type="ECO:0000256" key="6">
    <source>
        <dbReference type="ARBA" id="ARBA00023136"/>
    </source>
</evidence>
<keyword evidence="4 8" id="KW-0812">Transmembrane</keyword>
<feature type="transmembrane region" description="Helical" evidence="8">
    <location>
        <begin position="381"/>
        <end position="400"/>
    </location>
</feature>
<dbReference type="InterPro" id="IPR036259">
    <property type="entry name" value="MFS_trans_sf"/>
</dbReference>
<dbReference type="EMBL" id="FOPJ01000011">
    <property type="protein sequence ID" value="SFG71212.1"/>
    <property type="molecule type" value="Genomic_DNA"/>
</dbReference>
<feature type="domain" description="Major facilitator superfamily (MFS) profile" evidence="9">
    <location>
        <begin position="31"/>
        <end position="522"/>
    </location>
</feature>
<evidence type="ECO:0000313" key="10">
    <source>
        <dbReference type="EMBL" id="SFG71212.1"/>
    </source>
</evidence>
<proteinExistence type="predicted"/>
<evidence type="ECO:0000256" key="5">
    <source>
        <dbReference type="ARBA" id="ARBA00022989"/>
    </source>
</evidence>
<feature type="transmembrane region" description="Helical" evidence="8">
    <location>
        <begin position="101"/>
        <end position="123"/>
    </location>
</feature>
<sequence>MNALTTTSNPSSKTTNTATTTPTPQRSRWLSLGAIALAVALVIMDATIANVALPVVIRDLGLRAADAQWINAIYSLVFAAFIISAGRLGDLFGRRRIAASGLSIFLIASLAAGAAHTPLSLIIARTFQGLGAAAVLPATLSTINTLFRGKDRSIAFAVYGSMIGGMAAVGPLVGGWLATDISWRWAFWLNIPFGLIALIGMLAYTPNTRDTHAERSLKAFDLSGVALISTALAALVFALIESSTLGWATTMPIAAVALLLIAIFLRHERHRSAQHQPVLVDLSLFQLRSFRLGASTAFLVSLGEFGLIFALPLLLQGALGYSALNTGWLMMCLAGGTFLASAVVPHLIKTLGKKQVILLGLGSQTLMLAALAWAISSHSWVMAIILAAYGFGIGLANAQLTDTTMQDVPVELSGMASGLQTTIRQLGSAIGIAGLGGFMIARLSTLTQDGLIAAGIPRAQELTRAVHDSVGAIIPELAFRDPVAAAPAIHALLTSSRWTLLLAAGVLCVALINSLRLAQDAQDEKH</sequence>
<dbReference type="Pfam" id="PF07690">
    <property type="entry name" value="MFS_1"/>
    <property type="match status" value="2"/>
</dbReference>
<feature type="transmembrane region" description="Helical" evidence="8">
    <location>
        <begin position="356"/>
        <end position="375"/>
    </location>
</feature>
<evidence type="ECO:0000259" key="9">
    <source>
        <dbReference type="PROSITE" id="PS50850"/>
    </source>
</evidence>
<name>A0A1I2U253_9CORY</name>
<keyword evidence="11" id="KW-1185">Reference proteome</keyword>
<keyword evidence="5 8" id="KW-1133">Transmembrane helix</keyword>
<evidence type="ECO:0000313" key="11">
    <source>
        <dbReference type="Proteomes" id="UP000199065"/>
    </source>
</evidence>
<dbReference type="Gene3D" id="1.20.1720.10">
    <property type="entry name" value="Multidrug resistance protein D"/>
    <property type="match status" value="1"/>
</dbReference>
<dbReference type="Gene3D" id="1.20.1250.20">
    <property type="entry name" value="MFS general substrate transporter like domains"/>
    <property type="match status" value="1"/>
</dbReference>
<feature type="transmembrane region" description="Helical" evidence="8">
    <location>
        <begin position="29"/>
        <end position="57"/>
    </location>
</feature>
<feature type="transmembrane region" description="Helical" evidence="8">
    <location>
        <begin position="217"/>
        <end position="240"/>
    </location>
</feature>
<dbReference type="SUPFAM" id="SSF103473">
    <property type="entry name" value="MFS general substrate transporter"/>
    <property type="match status" value="2"/>
</dbReference>
<dbReference type="GO" id="GO:0005886">
    <property type="term" value="C:plasma membrane"/>
    <property type="evidence" value="ECO:0007669"/>
    <property type="project" value="UniProtKB-SubCell"/>
</dbReference>
<dbReference type="AlphaFoldDB" id="A0A1I2U253"/>
<evidence type="ECO:0000256" key="7">
    <source>
        <dbReference type="SAM" id="MobiDB-lite"/>
    </source>
</evidence>
<dbReference type="PROSITE" id="PS50850">
    <property type="entry name" value="MFS"/>
    <property type="match status" value="1"/>
</dbReference>
<reference evidence="10 11" key="1">
    <citation type="submission" date="2016-10" db="EMBL/GenBank/DDBJ databases">
        <authorList>
            <person name="de Groot N.N."/>
        </authorList>
    </citation>
    <scope>NUCLEOTIDE SEQUENCE [LARGE SCALE GENOMIC DNA]</scope>
    <source>
        <strain>J11</strain>
        <strain evidence="11">PG 39</strain>
    </source>
</reference>
<dbReference type="CDD" id="cd17321">
    <property type="entry name" value="MFS_MMR_MDR_like"/>
    <property type="match status" value="1"/>
</dbReference>
<dbReference type="InterPro" id="IPR020846">
    <property type="entry name" value="MFS_dom"/>
</dbReference>
<comment type="subcellular location">
    <subcellularLocation>
        <location evidence="1">Cell membrane</location>
        <topology evidence="1">Multi-pass membrane protein</topology>
    </subcellularLocation>
</comment>
<dbReference type="PANTHER" id="PTHR42718:SF46">
    <property type="entry name" value="BLR6921 PROTEIN"/>
    <property type="match status" value="1"/>
</dbReference>
<dbReference type="PANTHER" id="PTHR42718">
    <property type="entry name" value="MAJOR FACILITATOR SUPERFAMILY MULTIDRUG TRANSPORTER MFSC"/>
    <property type="match status" value="1"/>
</dbReference>
<feature type="transmembrane region" description="Helical" evidence="8">
    <location>
        <begin position="69"/>
        <end position="89"/>
    </location>
</feature>
<feature type="compositionally biased region" description="Low complexity" evidence="7">
    <location>
        <begin position="1"/>
        <end position="24"/>
    </location>
</feature>
<dbReference type="Proteomes" id="UP000199065">
    <property type="component" value="Unassembled WGS sequence"/>
</dbReference>
<evidence type="ECO:0000256" key="1">
    <source>
        <dbReference type="ARBA" id="ARBA00004651"/>
    </source>
</evidence>
<feature type="transmembrane region" description="Helical" evidence="8">
    <location>
        <begin position="246"/>
        <end position="265"/>
    </location>
</feature>
<keyword evidence="6 8" id="KW-0472">Membrane</keyword>
<feature type="transmembrane region" description="Helical" evidence="8">
    <location>
        <begin position="292"/>
        <end position="315"/>
    </location>
</feature>
<accession>A0A1I2U253</accession>
<dbReference type="GO" id="GO:0022857">
    <property type="term" value="F:transmembrane transporter activity"/>
    <property type="evidence" value="ECO:0007669"/>
    <property type="project" value="InterPro"/>
</dbReference>
<evidence type="ECO:0000256" key="3">
    <source>
        <dbReference type="ARBA" id="ARBA00022475"/>
    </source>
</evidence>
<dbReference type="InterPro" id="IPR011701">
    <property type="entry name" value="MFS"/>
</dbReference>
<evidence type="ECO:0000256" key="4">
    <source>
        <dbReference type="ARBA" id="ARBA00022692"/>
    </source>
</evidence>
<feature type="transmembrane region" description="Helical" evidence="8">
    <location>
        <begin position="185"/>
        <end position="205"/>
    </location>
</feature>
<protein>
    <submittedName>
        <fullName evidence="10">Drug resistance transporter, EmrB/QacA subfamily</fullName>
    </submittedName>
</protein>
<feature type="transmembrane region" description="Helical" evidence="8">
    <location>
        <begin position="421"/>
        <end position="441"/>
    </location>
</feature>
<keyword evidence="3" id="KW-1003">Cell membrane</keyword>
<gene>
    <name evidence="10" type="ORF">SAMN05660282_01705</name>
</gene>
<keyword evidence="2" id="KW-0813">Transport</keyword>
<feature type="transmembrane region" description="Helical" evidence="8">
    <location>
        <begin position="327"/>
        <end position="344"/>
    </location>
</feature>